<evidence type="ECO:0000259" key="2">
    <source>
        <dbReference type="Pfam" id="PF00582"/>
    </source>
</evidence>
<dbReference type="InterPro" id="IPR014729">
    <property type="entry name" value="Rossmann-like_a/b/a_fold"/>
</dbReference>
<dbReference type="PANTHER" id="PTHR46553:SF3">
    <property type="entry name" value="ADENINE NUCLEOTIDE ALPHA HYDROLASES-LIKE SUPERFAMILY PROTEIN"/>
    <property type="match status" value="1"/>
</dbReference>
<dbReference type="PRINTS" id="PR01438">
    <property type="entry name" value="UNVRSLSTRESS"/>
</dbReference>
<dbReference type="AlphaFoldDB" id="A0A841BHV8"/>
<dbReference type="EMBL" id="JACHMN010000002">
    <property type="protein sequence ID" value="MBB5867864.1"/>
    <property type="molecule type" value="Genomic_DNA"/>
</dbReference>
<dbReference type="InterPro" id="IPR006016">
    <property type="entry name" value="UspA"/>
</dbReference>
<sequence>MTTQPDAPIVAGTDGSASADTALRWAADEAHLQGRPLRIVHVLEFVGPRLGYDYLSHDESSSTGRHILDRARATVLTHRPDLDVSTAEISDDAAHALIAESDSAAMVVVGSRGHGGFHDMILGSTSLQTATHARSPVAVVRPQQHQSQPPSGYADRHLVVGVDGSSRSALALELAFAEAERRGIGVTAIHAWQRPVASGFGDAPVVHDTEALTAIETALLTDVLQTSRDDHPNVPVEPVVVEASAAGALVAASAGAELVVVGCRGHGGFTGLLLGSVSVALIHHAHCPVLVAHSPQTAR</sequence>
<name>A0A841BHV8_9ACTN</name>
<comment type="caution">
    <text evidence="3">The sequence shown here is derived from an EMBL/GenBank/DDBJ whole genome shotgun (WGS) entry which is preliminary data.</text>
</comment>
<evidence type="ECO:0000256" key="1">
    <source>
        <dbReference type="ARBA" id="ARBA00008791"/>
    </source>
</evidence>
<feature type="domain" description="UspA" evidence="2">
    <location>
        <begin position="8"/>
        <end position="141"/>
    </location>
</feature>
<comment type="similarity">
    <text evidence="1">Belongs to the universal stress protein A family.</text>
</comment>
<dbReference type="Proteomes" id="UP000587527">
    <property type="component" value="Unassembled WGS sequence"/>
</dbReference>
<dbReference type="SUPFAM" id="SSF52402">
    <property type="entry name" value="Adenine nucleotide alpha hydrolases-like"/>
    <property type="match status" value="2"/>
</dbReference>
<dbReference type="InterPro" id="IPR006015">
    <property type="entry name" value="Universal_stress_UspA"/>
</dbReference>
<evidence type="ECO:0000313" key="4">
    <source>
        <dbReference type="Proteomes" id="UP000587527"/>
    </source>
</evidence>
<dbReference type="Pfam" id="PF00582">
    <property type="entry name" value="Usp"/>
    <property type="match status" value="2"/>
</dbReference>
<accession>A0A841BHV8</accession>
<proteinExistence type="inferred from homology"/>
<gene>
    <name evidence="3" type="ORF">F4553_001243</name>
</gene>
<protein>
    <submittedName>
        <fullName evidence="3">Nucleotide-binding universal stress UspA family protein</fullName>
    </submittedName>
</protein>
<feature type="domain" description="UspA" evidence="2">
    <location>
        <begin position="156"/>
        <end position="292"/>
    </location>
</feature>
<evidence type="ECO:0000313" key="3">
    <source>
        <dbReference type="EMBL" id="MBB5867864.1"/>
    </source>
</evidence>
<keyword evidence="4" id="KW-1185">Reference proteome</keyword>
<organism evidence="3 4">
    <name type="scientific">Allocatelliglobosispora scoriae</name>
    <dbReference type="NCBI Taxonomy" id="643052"/>
    <lineage>
        <taxon>Bacteria</taxon>
        <taxon>Bacillati</taxon>
        <taxon>Actinomycetota</taxon>
        <taxon>Actinomycetes</taxon>
        <taxon>Micromonosporales</taxon>
        <taxon>Micromonosporaceae</taxon>
        <taxon>Allocatelliglobosispora</taxon>
    </lineage>
</organism>
<dbReference type="Gene3D" id="3.40.50.620">
    <property type="entry name" value="HUPs"/>
    <property type="match status" value="2"/>
</dbReference>
<dbReference type="PANTHER" id="PTHR46553">
    <property type="entry name" value="ADENINE NUCLEOTIDE ALPHA HYDROLASES-LIKE SUPERFAMILY PROTEIN"/>
    <property type="match status" value="1"/>
</dbReference>
<dbReference type="RefSeq" id="WP_184833341.1">
    <property type="nucleotide sequence ID" value="NZ_JACHMN010000002.1"/>
</dbReference>
<reference evidence="3 4" key="1">
    <citation type="submission" date="2020-08" db="EMBL/GenBank/DDBJ databases">
        <title>Sequencing the genomes of 1000 actinobacteria strains.</title>
        <authorList>
            <person name="Klenk H.-P."/>
        </authorList>
    </citation>
    <scope>NUCLEOTIDE SEQUENCE [LARGE SCALE GENOMIC DNA]</scope>
    <source>
        <strain evidence="3 4">DSM 45362</strain>
    </source>
</reference>